<dbReference type="EMBL" id="CP063845">
    <property type="protein sequence ID" value="UFP94652.1"/>
    <property type="molecule type" value="Genomic_DNA"/>
</dbReference>
<dbReference type="InterPro" id="IPR004843">
    <property type="entry name" value="Calcineurin-like_PHP"/>
</dbReference>
<dbReference type="SUPFAM" id="SSF56300">
    <property type="entry name" value="Metallo-dependent phosphatases"/>
    <property type="match status" value="1"/>
</dbReference>
<dbReference type="Proteomes" id="UP001054846">
    <property type="component" value="Chromosome"/>
</dbReference>
<dbReference type="RefSeq" id="WP_230841703.1">
    <property type="nucleotide sequence ID" value="NZ_CP063845.1"/>
</dbReference>
<name>A0ABY3PLR8_9CYAN</name>
<keyword evidence="4" id="KW-1185">Reference proteome</keyword>
<proteinExistence type="predicted"/>
<evidence type="ECO:0000313" key="4">
    <source>
        <dbReference type="Proteomes" id="UP001054846"/>
    </source>
</evidence>
<evidence type="ECO:0000313" key="3">
    <source>
        <dbReference type="EMBL" id="UFP94652.1"/>
    </source>
</evidence>
<organism evidence="3 4">
    <name type="scientific">Gloeobacter morelensis MG652769</name>
    <dbReference type="NCBI Taxonomy" id="2781736"/>
    <lineage>
        <taxon>Bacteria</taxon>
        <taxon>Bacillati</taxon>
        <taxon>Cyanobacteriota</taxon>
        <taxon>Cyanophyceae</taxon>
        <taxon>Gloeobacterales</taxon>
        <taxon>Gloeobacteraceae</taxon>
        <taxon>Gloeobacter</taxon>
        <taxon>Gloeobacter morelensis</taxon>
    </lineage>
</organism>
<gene>
    <name evidence="3" type="ORF">ISF26_23475</name>
</gene>
<evidence type="ECO:0000256" key="1">
    <source>
        <dbReference type="ARBA" id="ARBA00022729"/>
    </source>
</evidence>
<dbReference type="PANTHER" id="PTHR22953:SF153">
    <property type="entry name" value="PURPLE ACID PHOSPHATASE"/>
    <property type="match status" value="1"/>
</dbReference>
<keyword evidence="1" id="KW-0732">Signal</keyword>
<dbReference type="Pfam" id="PF00149">
    <property type="entry name" value="Metallophos"/>
    <property type="match status" value="1"/>
</dbReference>
<evidence type="ECO:0000259" key="2">
    <source>
        <dbReference type="Pfam" id="PF00149"/>
    </source>
</evidence>
<reference evidence="3 4" key="1">
    <citation type="journal article" date="2021" name="Genome Biol. Evol.">
        <title>Complete Genome Sequencing of a Novel Gloeobacter Species from a Waterfall Cave in Mexico.</title>
        <authorList>
            <person name="Saw J.H."/>
            <person name="Cardona T."/>
            <person name="Montejano G."/>
        </authorList>
    </citation>
    <scope>NUCLEOTIDE SEQUENCE [LARGE SCALE GENOMIC DNA]</scope>
    <source>
        <strain evidence="3">MG652769</strain>
    </source>
</reference>
<dbReference type="InterPro" id="IPR039331">
    <property type="entry name" value="PAPs-like"/>
</dbReference>
<accession>A0ABY3PLR8</accession>
<sequence>MPLLSDPLLLWPAADSVRVVWFSEGQGNHHHVRAGQNLERHIPAVSRPLPYLGEDARSYVGAQRGQGELYKQIHRRNIHRHEAVVDGLVAGERLPYQVISEVEGQHSSSDIYELASAPAPGTPLKILLTSDHQILPMVAANLQKVTETVGRVDAVFFAGDLVNVPDRASEWFDDNRGNAFFACLQGRAHYPLGGRIWHGGEILQHAPIFPCIGNHEVMGIATGTEALNLSFARPVQAARDLGYPETHLEAESFNTWSYRAIFDAPPYYAVSFGDVRLISLYATRIWRSPEPGTRGKYSEHPEDLAYPQRWGYGEFIFEPLHAGSAQYAWLERELASAAFGNARLRVVMLHHPVHGLGGNIVPPYTDPHPYIERDATGRVTAVRYRYPKAQDVLIRELQPLLEAYGVQLVLFGHCHLWNRFTSGATHYLETSNVGNTFGAYPPGRARSPLPAGDDYQPTGDPNGLEPVIPNLAPLIDPDGKPQPYLASNEITAFSILETATGTVTSYRFDTRRPDSPVIAFDAFGLAAF</sequence>
<dbReference type="Gene3D" id="3.60.21.10">
    <property type="match status" value="1"/>
</dbReference>
<dbReference type="PANTHER" id="PTHR22953">
    <property type="entry name" value="ACID PHOSPHATASE RELATED"/>
    <property type="match status" value="1"/>
</dbReference>
<dbReference type="InterPro" id="IPR029052">
    <property type="entry name" value="Metallo-depent_PP-like"/>
</dbReference>
<feature type="domain" description="Calcineurin-like phosphoesterase" evidence="2">
    <location>
        <begin position="124"/>
        <end position="415"/>
    </location>
</feature>
<protein>
    <submittedName>
        <fullName evidence="3">Metallophosphoesterase</fullName>
    </submittedName>
</protein>